<feature type="transmembrane region" description="Helical" evidence="6">
    <location>
        <begin position="130"/>
        <end position="150"/>
    </location>
</feature>
<dbReference type="Proteomes" id="UP000242254">
    <property type="component" value="Unassembled WGS sequence"/>
</dbReference>
<sequence>MSFKMNLVTNVPSLTKALVSTLFCVSVGCYVYIYRTSLDEPKQAVCPFIGLVPGFIFYAPWTLLTATFYENNPFSLTFSIIVLLFCGKYLERAWGSRELLKFIVITAILSNIVTWFGLVFTFYLSGDDTYLYQIQINGMAGVFSAFLVAFKHLVPEHRLAILGGKISIRVKNLLGVATAVSIASLILMKAIVFYNLVNIGWIIGWIYIRFFKYQDGIQGDQSEAFAIHTFFPEFLHPVVMVISNHVYDLLVKLKCCKPGARSYRDLELGNTTPQPGSARAEAERRRALALKALDMRLSKPQEPTSDNSVIFDADEHK</sequence>
<gene>
    <name evidence="7" type="ORF">RHIMIDRAFT_237998</name>
</gene>
<feature type="transmembrane region" description="Helical" evidence="6">
    <location>
        <begin position="74"/>
        <end position="90"/>
    </location>
</feature>
<dbReference type="PANTHER" id="PTHR13377:SF3">
    <property type="entry name" value="TRANSMEMBRANE PROTEIN 115"/>
    <property type="match status" value="1"/>
</dbReference>
<evidence type="ECO:0000313" key="7">
    <source>
        <dbReference type="EMBL" id="PHZ12181.1"/>
    </source>
</evidence>
<evidence type="ECO:0000256" key="4">
    <source>
        <dbReference type="ARBA" id="ARBA00023136"/>
    </source>
</evidence>
<feature type="transmembrane region" description="Helical" evidence="6">
    <location>
        <begin position="102"/>
        <end position="124"/>
    </location>
</feature>
<feature type="transmembrane region" description="Helical" evidence="6">
    <location>
        <begin position="14"/>
        <end position="33"/>
    </location>
</feature>
<keyword evidence="4 6" id="KW-0472">Membrane</keyword>
<dbReference type="AlphaFoldDB" id="A0A2G4STU8"/>
<dbReference type="GO" id="GO:0005794">
    <property type="term" value="C:Golgi apparatus"/>
    <property type="evidence" value="ECO:0007669"/>
    <property type="project" value="TreeGrafter"/>
</dbReference>
<feature type="transmembrane region" description="Helical" evidence="6">
    <location>
        <begin position="170"/>
        <end position="187"/>
    </location>
</feature>
<keyword evidence="2 6" id="KW-0812">Transmembrane</keyword>
<dbReference type="GO" id="GO:0016020">
    <property type="term" value="C:membrane"/>
    <property type="evidence" value="ECO:0007669"/>
    <property type="project" value="UniProtKB-SubCell"/>
</dbReference>
<dbReference type="InterPro" id="IPR035952">
    <property type="entry name" value="Rhomboid-like_sf"/>
</dbReference>
<evidence type="ECO:0000256" key="6">
    <source>
        <dbReference type="SAM" id="Phobius"/>
    </source>
</evidence>
<dbReference type="RefSeq" id="XP_023465889.1">
    <property type="nucleotide sequence ID" value="XM_023608867.1"/>
</dbReference>
<dbReference type="SUPFAM" id="SSF144091">
    <property type="entry name" value="Rhomboid-like"/>
    <property type="match status" value="1"/>
</dbReference>
<organism evidence="7 8">
    <name type="scientific">Rhizopus microsporus ATCC 52813</name>
    <dbReference type="NCBI Taxonomy" id="1340429"/>
    <lineage>
        <taxon>Eukaryota</taxon>
        <taxon>Fungi</taxon>
        <taxon>Fungi incertae sedis</taxon>
        <taxon>Mucoromycota</taxon>
        <taxon>Mucoromycotina</taxon>
        <taxon>Mucoromycetes</taxon>
        <taxon>Mucorales</taxon>
        <taxon>Mucorineae</taxon>
        <taxon>Rhizopodaceae</taxon>
        <taxon>Rhizopus</taxon>
    </lineage>
</organism>
<dbReference type="Gene3D" id="1.20.1540.10">
    <property type="entry name" value="Rhomboid-like"/>
    <property type="match status" value="1"/>
</dbReference>
<dbReference type="SMART" id="SM01160">
    <property type="entry name" value="DUF1751"/>
    <property type="match status" value="1"/>
</dbReference>
<accession>A0A2G4STU8</accession>
<dbReference type="PANTHER" id="PTHR13377">
    <property type="entry name" value="PLACENTAL PROTEIN 6"/>
    <property type="match status" value="1"/>
</dbReference>
<dbReference type="FunFam" id="1.20.1540.10:FF:000004">
    <property type="entry name" value="Transmembrane protein 115"/>
    <property type="match status" value="1"/>
</dbReference>
<dbReference type="InterPro" id="IPR013861">
    <property type="entry name" value="TMEM115/Pdh1/Rbl19"/>
</dbReference>
<dbReference type="STRING" id="1340429.A0A2G4STU8"/>
<dbReference type="GO" id="GO:0006890">
    <property type="term" value="P:retrograde vesicle-mediated transport, Golgi to endoplasmic reticulum"/>
    <property type="evidence" value="ECO:0007669"/>
    <property type="project" value="InterPro"/>
</dbReference>
<evidence type="ECO:0000256" key="2">
    <source>
        <dbReference type="ARBA" id="ARBA00022692"/>
    </source>
</evidence>
<comment type="subcellular location">
    <subcellularLocation>
        <location evidence="1">Membrane</location>
        <topology evidence="1">Multi-pass membrane protein</topology>
    </subcellularLocation>
</comment>
<evidence type="ECO:0000256" key="1">
    <source>
        <dbReference type="ARBA" id="ARBA00004141"/>
    </source>
</evidence>
<dbReference type="Pfam" id="PF08551">
    <property type="entry name" value="DUF1751"/>
    <property type="match status" value="1"/>
</dbReference>
<feature type="transmembrane region" description="Helical" evidence="6">
    <location>
        <begin position="45"/>
        <end position="68"/>
    </location>
</feature>
<name>A0A2G4STU8_RHIZD</name>
<dbReference type="EMBL" id="KZ303850">
    <property type="protein sequence ID" value="PHZ12181.1"/>
    <property type="molecule type" value="Genomic_DNA"/>
</dbReference>
<feature type="region of interest" description="Disordered" evidence="5">
    <location>
        <begin position="297"/>
        <end position="317"/>
    </location>
</feature>
<reference evidence="7 8" key="1">
    <citation type="journal article" date="2016" name="Proc. Natl. Acad. Sci. U.S.A.">
        <title>Lipid metabolic changes in an early divergent fungus govern the establishment of a mutualistic symbiosis with endobacteria.</title>
        <authorList>
            <person name="Lastovetsky O.A."/>
            <person name="Gaspar M.L."/>
            <person name="Mondo S.J."/>
            <person name="LaButti K.M."/>
            <person name="Sandor L."/>
            <person name="Grigoriev I.V."/>
            <person name="Henry S.A."/>
            <person name="Pawlowska T.E."/>
        </authorList>
    </citation>
    <scope>NUCLEOTIDE SEQUENCE [LARGE SCALE GENOMIC DNA]</scope>
    <source>
        <strain evidence="7 8">ATCC 52813</strain>
    </source>
</reference>
<evidence type="ECO:0000313" key="8">
    <source>
        <dbReference type="Proteomes" id="UP000242254"/>
    </source>
</evidence>
<dbReference type="PROSITE" id="PS51257">
    <property type="entry name" value="PROKAR_LIPOPROTEIN"/>
    <property type="match status" value="1"/>
</dbReference>
<keyword evidence="3 6" id="KW-1133">Transmembrane helix</keyword>
<evidence type="ECO:0000256" key="5">
    <source>
        <dbReference type="SAM" id="MobiDB-lite"/>
    </source>
</evidence>
<proteinExistence type="predicted"/>
<keyword evidence="8" id="KW-1185">Reference proteome</keyword>
<dbReference type="GeneID" id="35439857"/>
<protein>
    <submittedName>
        <fullName evidence="7">DUF1751-domain-containing protein</fullName>
    </submittedName>
</protein>
<evidence type="ECO:0000256" key="3">
    <source>
        <dbReference type="ARBA" id="ARBA00022989"/>
    </source>
</evidence>